<keyword evidence="5" id="KW-1185">Reference proteome</keyword>
<protein>
    <recommendedName>
        <fullName evidence="3">RING-type domain-containing protein</fullName>
    </recommendedName>
</protein>
<dbReference type="InterPro" id="IPR001841">
    <property type="entry name" value="Znf_RING"/>
</dbReference>
<dbReference type="CDD" id="cd16454">
    <property type="entry name" value="RING-H2_PA-TM-RING"/>
    <property type="match status" value="1"/>
</dbReference>
<evidence type="ECO:0000313" key="4">
    <source>
        <dbReference type="EMBL" id="KAK9019518.1"/>
    </source>
</evidence>
<feature type="signal peptide" evidence="2">
    <location>
        <begin position="1"/>
        <end position="20"/>
    </location>
</feature>
<keyword evidence="1" id="KW-0479">Metal-binding</keyword>
<dbReference type="Proteomes" id="UP001396334">
    <property type="component" value="Unassembled WGS sequence"/>
</dbReference>
<evidence type="ECO:0000313" key="5">
    <source>
        <dbReference type="Proteomes" id="UP001396334"/>
    </source>
</evidence>
<dbReference type="EMBL" id="JBBPBN010000017">
    <property type="protein sequence ID" value="KAK9019518.1"/>
    <property type="molecule type" value="Genomic_DNA"/>
</dbReference>
<dbReference type="PROSITE" id="PS50089">
    <property type="entry name" value="ZF_RING_2"/>
    <property type="match status" value="1"/>
</dbReference>
<dbReference type="SMART" id="SM00184">
    <property type="entry name" value="RING"/>
    <property type="match status" value="1"/>
</dbReference>
<gene>
    <name evidence="4" type="ORF">V6N11_054036</name>
</gene>
<dbReference type="SUPFAM" id="SSF57850">
    <property type="entry name" value="RING/U-box"/>
    <property type="match status" value="1"/>
</dbReference>
<dbReference type="PANTHER" id="PTHR45676:SF178">
    <property type="entry name" value="RING-TYPE E3 UBIQUITIN TRANSFERASE"/>
    <property type="match status" value="1"/>
</dbReference>
<feature type="chain" id="PRO_5045830871" description="RING-type domain-containing protein" evidence="2">
    <location>
        <begin position="21"/>
        <end position="156"/>
    </location>
</feature>
<evidence type="ECO:0000256" key="1">
    <source>
        <dbReference type="PROSITE-ProRule" id="PRU00175"/>
    </source>
</evidence>
<dbReference type="Gene3D" id="3.30.40.10">
    <property type="entry name" value="Zinc/RING finger domain, C3HC4 (zinc finger)"/>
    <property type="match status" value="1"/>
</dbReference>
<dbReference type="Pfam" id="PF13639">
    <property type="entry name" value="zf-RING_2"/>
    <property type="match status" value="1"/>
</dbReference>
<dbReference type="PANTHER" id="PTHR45676">
    <property type="entry name" value="RING-H2 FINGER PROTEIN ATL51-RELATED"/>
    <property type="match status" value="1"/>
</dbReference>
<name>A0ABR2S2N3_9ROSI</name>
<dbReference type="InterPro" id="IPR013083">
    <property type="entry name" value="Znf_RING/FYVE/PHD"/>
</dbReference>
<keyword evidence="1" id="KW-0863">Zinc-finger</keyword>
<proteinExistence type="predicted"/>
<keyword evidence="2" id="KW-0732">Signal</keyword>
<comment type="caution">
    <text evidence="4">The sequence shown here is derived from an EMBL/GenBank/DDBJ whole genome shotgun (WGS) entry which is preliminary data.</text>
</comment>
<feature type="domain" description="RING-type" evidence="3">
    <location>
        <begin position="99"/>
        <end position="141"/>
    </location>
</feature>
<evidence type="ECO:0000259" key="3">
    <source>
        <dbReference type="PROSITE" id="PS50089"/>
    </source>
</evidence>
<sequence>MIGGGMLLFVVLFLVFECFCKIDEFDLENYPQPMVGVMQGQTNDGNLENQLPSHPVTERVVQREPSWNQTDKISGAIMSRSVVWYKNGEAIESCRATDCVVCLEEFKDGDFCRVLPNCKHLYHRFCIDEWLVKNRHCPLCRDSVHNSDRTQSTLSH</sequence>
<keyword evidence="1" id="KW-0862">Zinc</keyword>
<evidence type="ECO:0000256" key="2">
    <source>
        <dbReference type="SAM" id="SignalP"/>
    </source>
</evidence>
<reference evidence="4 5" key="1">
    <citation type="journal article" date="2024" name="G3 (Bethesda)">
        <title>Genome assembly of Hibiscus sabdariffa L. provides insights into metabolisms of medicinal natural products.</title>
        <authorList>
            <person name="Kim T."/>
        </authorList>
    </citation>
    <scope>NUCLEOTIDE SEQUENCE [LARGE SCALE GENOMIC DNA]</scope>
    <source>
        <strain evidence="4">TK-2024</strain>
        <tissue evidence="4">Old leaves</tissue>
    </source>
</reference>
<organism evidence="4 5">
    <name type="scientific">Hibiscus sabdariffa</name>
    <name type="common">roselle</name>
    <dbReference type="NCBI Taxonomy" id="183260"/>
    <lineage>
        <taxon>Eukaryota</taxon>
        <taxon>Viridiplantae</taxon>
        <taxon>Streptophyta</taxon>
        <taxon>Embryophyta</taxon>
        <taxon>Tracheophyta</taxon>
        <taxon>Spermatophyta</taxon>
        <taxon>Magnoliopsida</taxon>
        <taxon>eudicotyledons</taxon>
        <taxon>Gunneridae</taxon>
        <taxon>Pentapetalae</taxon>
        <taxon>rosids</taxon>
        <taxon>malvids</taxon>
        <taxon>Malvales</taxon>
        <taxon>Malvaceae</taxon>
        <taxon>Malvoideae</taxon>
        <taxon>Hibiscus</taxon>
    </lineage>
</organism>
<accession>A0ABR2S2N3</accession>